<evidence type="ECO:0000256" key="1">
    <source>
        <dbReference type="ARBA" id="ARBA00007074"/>
    </source>
</evidence>
<evidence type="ECO:0000259" key="6">
    <source>
        <dbReference type="PROSITE" id="PS51935"/>
    </source>
</evidence>
<evidence type="ECO:0000256" key="3">
    <source>
        <dbReference type="ARBA" id="ARBA00022801"/>
    </source>
</evidence>
<keyword evidence="8" id="KW-1185">Reference proteome</keyword>
<proteinExistence type="inferred from homology"/>
<feature type="chain" id="PRO_5042178734" evidence="5">
    <location>
        <begin position="28"/>
        <end position="228"/>
    </location>
</feature>
<evidence type="ECO:0000313" key="8">
    <source>
        <dbReference type="Proteomes" id="UP001221302"/>
    </source>
</evidence>
<dbReference type="GO" id="GO:0006508">
    <property type="term" value="P:proteolysis"/>
    <property type="evidence" value="ECO:0007669"/>
    <property type="project" value="UniProtKB-KW"/>
</dbReference>
<protein>
    <submittedName>
        <fullName evidence="7">C40 family peptidase</fullName>
    </submittedName>
</protein>
<feature type="domain" description="NlpC/P60" evidence="6">
    <location>
        <begin position="99"/>
        <end position="222"/>
    </location>
</feature>
<dbReference type="InterPro" id="IPR038765">
    <property type="entry name" value="Papain-like_cys_pep_sf"/>
</dbReference>
<dbReference type="Pfam" id="PF00877">
    <property type="entry name" value="NLPC_P60"/>
    <property type="match status" value="1"/>
</dbReference>
<dbReference type="PANTHER" id="PTHR47053">
    <property type="entry name" value="MUREIN DD-ENDOPEPTIDASE MEPH-RELATED"/>
    <property type="match status" value="1"/>
</dbReference>
<dbReference type="InterPro" id="IPR000064">
    <property type="entry name" value="NLP_P60_dom"/>
</dbReference>
<dbReference type="EMBL" id="JARGDL010000002">
    <property type="protein sequence ID" value="MDF1611037.1"/>
    <property type="molecule type" value="Genomic_DNA"/>
</dbReference>
<dbReference type="GO" id="GO:0008234">
    <property type="term" value="F:cysteine-type peptidase activity"/>
    <property type="evidence" value="ECO:0007669"/>
    <property type="project" value="UniProtKB-KW"/>
</dbReference>
<reference evidence="7" key="1">
    <citation type="submission" date="2023-03" db="EMBL/GenBank/DDBJ databases">
        <title>Stygiobacter electus gen. nov., sp. nov., facultatively anaerobic thermotolerant bacterium of the class Ignavibacteria from a well of Yessentuki mineral water deposit.</title>
        <authorList>
            <person name="Podosokorskaya O.A."/>
            <person name="Elcheninov A.G."/>
            <person name="Petrova N.F."/>
            <person name="Zavarzina D.G."/>
            <person name="Kublanov I.V."/>
            <person name="Merkel A.Y."/>
        </authorList>
    </citation>
    <scope>NUCLEOTIDE SEQUENCE</scope>
    <source>
        <strain evidence="7">09-Me</strain>
    </source>
</reference>
<dbReference type="SUPFAM" id="SSF54001">
    <property type="entry name" value="Cysteine proteinases"/>
    <property type="match status" value="1"/>
</dbReference>
<dbReference type="RefSeq" id="WP_321534802.1">
    <property type="nucleotide sequence ID" value="NZ_JARGDL010000002.1"/>
</dbReference>
<feature type="signal peptide" evidence="5">
    <location>
        <begin position="1"/>
        <end position="27"/>
    </location>
</feature>
<dbReference type="PROSITE" id="PS51935">
    <property type="entry name" value="NLPC_P60"/>
    <property type="match status" value="1"/>
</dbReference>
<dbReference type="AlphaFoldDB" id="A0AAE3NYH1"/>
<comment type="similarity">
    <text evidence="1">Belongs to the peptidase C40 family.</text>
</comment>
<dbReference type="PANTHER" id="PTHR47053:SF4">
    <property type="entry name" value="ENDOPEPTIDASE LYTE-RELATED"/>
    <property type="match status" value="1"/>
</dbReference>
<evidence type="ECO:0000256" key="4">
    <source>
        <dbReference type="ARBA" id="ARBA00022807"/>
    </source>
</evidence>
<accession>A0AAE3NYH1</accession>
<evidence type="ECO:0000313" key="7">
    <source>
        <dbReference type="EMBL" id="MDF1611037.1"/>
    </source>
</evidence>
<sequence length="228" mass="26053">MISLFKEIFYTLCIFLLVVACTPSTSAQRYSNKKQSQSTSQQTKSKKIISKKSINDSQLKDSIPDSLQEFDEAPPQESTIDRKQFIANYKNYINPDVPLGFREEILLQVIKFLDSPYKYGGNTEDGIDCSGFTRQIFLNALNIELPRSAREQFNVGEQIEKEDLSFGDLVFFNTQRRSNPGHVGIYIGDNQFIHASRTLGVTISSLDETYYKKRYVGARRIDTDTEIN</sequence>
<evidence type="ECO:0000256" key="5">
    <source>
        <dbReference type="SAM" id="SignalP"/>
    </source>
</evidence>
<dbReference type="Proteomes" id="UP001221302">
    <property type="component" value="Unassembled WGS sequence"/>
</dbReference>
<dbReference type="Gene3D" id="3.90.1720.10">
    <property type="entry name" value="endopeptidase domain like (from Nostoc punctiforme)"/>
    <property type="match status" value="1"/>
</dbReference>
<organism evidence="7 8">
    <name type="scientific">Stygiobacter electus</name>
    <dbReference type="NCBI Taxonomy" id="3032292"/>
    <lineage>
        <taxon>Bacteria</taxon>
        <taxon>Pseudomonadati</taxon>
        <taxon>Ignavibacteriota</taxon>
        <taxon>Ignavibacteria</taxon>
        <taxon>Ignavibacteriales</taxon>
        <taxon>Melioribacteraceae</taxon>
        <taxon>Stygiobacter</taxon>
    </lineage>
</organism>
<evidence type="ECO:0000256" key="2">
    <source>
        <dbReference type="ARBA" id="ARBA00022670"/>
    </source>
</evidence>
<gene>
    <name evidence="7" type="ORF">P0M35_02670</name>
</gene>
<comment type="caution">
    <text evidence="7">The sequence shown here is derived from an EMBL/GenBank/DDBJ whole genome shotgun (WGS) entry which is preliminary data.</text>
</comment>
<name>A0AAE3NYH1_9BACT</name>
<dbReference type="InterPro" id="IPR051202">
    <property type="entry name" value="Peptidase_C40"/>
</dbReference>
<keyword evidence="4" id="KW-0788">Thiol protease</keyword>
<keyword evidence="2" id="KW-0645">Protease</keyword>
<keyword evidence="3" id="KW-0378">Hydrolase</keyword>
<dbReference type="PROSITE" id="PS51257">
    <property type="entry name" value="PROKAR_LIPOPROTEIN"/>
    <property type="match status" value="1"/>
</dbReference>
<keyword evidence="5" id="KW-0732">Signal</keyword>